<keyword evidence="4" id="KW-0812">Transmembrane</keyword>
<feature type="transmembrane region" description="Helical" evidence="4">
    <location>
        <begin position="829"/>
        <end position="850"/>
    </location>
</feature>
<dbReference type="GO" id="GO:0098609">
    <property type="term" value="P:cell-cell adhesion"/>
    <property type="evidence" value="ECO:0007669"/>
    <property type="project" value="TreeGrafter"/>
</dbReference>
<reference evidence="7 8" key="1">
    <citation type="submission" date="2018-11" db="EMBL/GenBank/DDBJ databases">
        <authorList>
            <consortium name="Pathogen Informatics"/>
        </authorList>
    </citation>
    <scope>NUCLEOTIDE SEQUENCE [LARGE SCALE GENOMIC DNA]</scope>
</reference>
<dbReference type="WBParaSite" id="HPBE_0001567701-mRNA-1">
    <property type="protein sequence ID" value="HPBE_0001567701-mRNA-1"/>
    <property type="gene ID" value="HPBE_0001567701"/>
</dbReference>
<dbReference type="Gene3D" id="2.60.40.10">
    <property type="entry name" value="Immunoglobulins"/>
    <property type="match status" value="8"/>
</dbReference>
<feature type="domain" description="Ig-like" evidence="5">
    <location>
        <begin position="122"/>
        <end position="210"/>
    </location>
</feature>
<feature type="compositionally biased region" description="Polar residues" evidence="3">
    <location>
        <begin position="801"/>
        <end position="815"/>
    </location>
</feature>
<dbReference type="InterPro" id="IPR013783">
    <property type="entry name" value="Ig-like_fold"/>
</dbReference>
<dbReference type="InterPro" id="IPR013098">
    <property type="entry name" value="Ig_I-set"/>
</dbReference>
<feature type="domain" description="Fibronectin type-III" evidence="6">
    <location>
        <begin position="521"/>
        <end position="626"/>
    </location>
</feature>
<name>A0A183G2V6_HELPZ</name>
<dbReference type="SMART" id="SM00409">
    <property type="entry name" value="IG"/>
    <property type="match status" value="3"/>
</dbReference>
<feature type="domain" description="Ig-like" evidence="5">
    <location>
        <begin position="15"/>
        <end position="116"/>
    </location>
</feature>
<evidence type="ECO:0000256" key="3">
    <source>
        <dbReference type="SAM" id="MobiDB-lite"/>
    </source>
</evidence>
<evidence type="ECO:0000259" key="6">
    <source>
        <dbReference type="PROSITE" id="PS50853"/>
    </source>
</evidence>
<dbReference type="OrthoDB" id="6244967at2759"/>
<dbReference type="SMART" id="SM00060">
    <property type="entry name" value="FN3"/>
    <property type="match status" value="5"/>
</dbReference>
<keyword evidence="2" id="KW-1015">Disulfide bond</keyword>
<dbReference type="InterPro" id="IPR036179">
    <property type="entry name" value="Ig-like_dom_sf"/>
</dbReference>
<feature type="region of interest" description="Disordered" evidence="3">
    <location>
        <begin position="796"/>
        <end position="815"/>
    </location>
</feature>
<dbReference type="InterPro" id="IPR007110">
    <property type="entry name" value="Ig-like_dom"/>
</dbReference>
<feature type="domain" description="Fibronectin type-III" evidence="6">
    <location>
        <begin position="419"/>
        <end position="516"/>
    </location>
</feature>
<dbReference type="InterPro" id="IPR003598">
    <property type="entry name" value="Ig_sub2"/>
</dbReference>
<dbReference type="EMBL" id="UZAH01028982">
    <property type="protein sequence ID" value="VDP03543.1"/>
    <property type="molecule type" value="Genomic_DNA"/>
</dbReference>
<keyword evidence="4" id="KW-0472">Membrane</keyword>
<dbReference type="GO" id="GO:0007411">
    <property type="term" value="P:axon guidance"/>
    <property type="evidence" value="ECO:0007669"/>
    <property type="project" value="TreeGrafter"/>
</dbReference>
<dbReference type="SUPFAM" id="SSF49265">
    <property type="entry name" value="Fibronectin type III"/>
    <property type="match status" value="3"/>
</dbReference>
<proteinExistence type="predicted"/>
<keyword evidence="8" id="KW-1185">Reference proteome</keyword>
<feature type="domain" description="Ig-like" evidence="5">
    <location>
        <begin position="214"/>
        <end position="303"/>
    </location>
</feature>
<dbReference type="FunFam" id="2.60.40.10:FF:000035">
    <property type="entry name" value="Contactin 1"/>
    <property type="match status" value="1"/>
</dbReference>
<dbReference type="InterPro" id="IPR003599">
    <property type="entry name" value="Ig_sub"/>
</dbReference>
<dbReference type="InterPro" id="IPR003961">
    <property type="entry name" value="FN3_dom"/>
</dbReference>
<gene>
    <name evidence="7" type="ORF">HPBE_LOCUS15676</name>
</gene>
<keyword evidence="1" id="KW-0677">Repeat</keyword>
<dbReference type="InterPro" id="IPR036116">
    <property type="entry name" value="FN3_sf"/>
</dbReference>
<dbReference type="Pfam" id="PF00041">
    <property type="entry name" value="fn3"/>
    <property type="match status" value="2"/>
</dbReference>
<dbReference type="CDD" id="cd04978">
    <property type="entry name" value="Ig4_L1-NrCAM_like"/>
    <property type="match status" value="1"/>
</dbReference>
<dbReference type="PROSITE" id="PS50853">
    <property type="entry name" value="FN3"/>
    <property type="match status" value="4"/>
</dbReference>
<dbReference type="GO" id="GO:0030424">
    <property type="term" value="C:axon"/>
    <property type="evidence" value="ECO:0007669"/>
    <property type="project" value="TreeGrafter"/>
</dbReference>
<feature type="domain" description="Fibronectin type-III" evidence="6">
    <location>
        <begin position="307"/>
        <end position="406"/>
    </location>
</feature>
<organism evidence="8 9">
    <name type="scientific">Heligmosomoides polygyrus</name>
    <name type="common">Parasitic roundworm</name>
    <dbReference type="NCBI Taxonomy" id="6339"/>
    <lineage>
        <taxon>Eukaryota</taxon>
        <taxon>Metazoa</taxon>
        <taxon>Ecdysozoa</taxon>
        <taxon>Nematoda</taxon>
        <taxon>Chromadorea</taxon>
        <taxon>Rhabditida</taxon>
        <taxon>Rhabditina</taxon>
        <taxon>Rhabditomorpha</taxon>
        <taxon>Strongyloidea</taxon>
        <taxon>Heligmosomidae</taxon>
        <taxon>Heligmosomoides</taxon>
    </lineage>
</organism>
<accession>A0A183G2V6</accession>
<dbReference type="PANTHER" id="PTHR44170">
    <property type="entry name" value="PROTEIN SIDEKICK"/>
    <property type="match status" value="1"/>
</dbReference>
<evidence type="ECO:0000256" key="2">
    <source>
        <dbReference type="ARBA" id="ARBA00023157"/>
    </source>
</evidence>
<reference evidence="9" key="2">
    <citation type="submission" date="2019-09" db="UniProtKB">
        <authorList>
            <consortium name="WormBaseParasite"/>
        </authorList>
    </citation>
    <scope>IDENTIFICATION</scope>
</reference>
<dbReference type="CDD" id="cd00096">
    <property type="entry name" value="Ig"/>
    <property type="match status" value="1"/>
</dbReference>
<evidence type="ECO:0000259" key="5">
    <source>
        <dbReference type="PROSITE" id="PS50835"/>
    </source>
</evidence>
<sequence length="933" mass="104936">NSFQWHHVEERTSPPKQTSFIAAAPYWDFDPPKDIEQSEDSTTELECLASGRPAPIVRWSMNGKPLHELGADPRRVLLDNGRVLRLTALNHDLDTGVYQCNASNPLGYVYANAFVNVKAHAPRFLMPSQRVWKVVQKSTVSLNCDVVAAPDPVVRWVDADDTPLRVIEGKTQLLANNTFIIHDLSLADEGLYYCNVSNKYGIARATNKLQVYKPTIFVKVPSPPRLSLEAGDSVELHCEAIADPRLQILYKWTVNGEIIANSSVYNILPDRLRVNSVRGRHSGVIDCAAITGVDVKLASIRLTVKDVPAHPIVEPVVCTERKAVIRWKAADEHGDQIKKYTVEMHTDFRKNVWERVVDETNVGKEEFEVDVTLTPWVNYTFRVIAENSHGRSDMNLELDEEDVMQTVSCQTRPSFPYSNPAGVRAEGTEPDNLVVYWEPMDKYYWNAPNLQYLVRYKLDEPHTAWTEFLVEDSLANHTIIREQPTFRAFAVQVRAVNAMGPSILEPEIVKGFSGEAVPAMPPSEFRIEKVVNFSTVSFAWQPVDEASVNGFFRGYEIEFWRDVLPARKFRIMMSPNETEKVITLDWTNQAVTTLAANSNYTAVIRTKNRRYASAASPEVHFTTPEGLPSKVHNLRVLAVGAHAILTLWDPPKHPNGKLRGYFLSFENDKNETEETYVLHRQHAYLHEKCDPDSEYKVSVWGETSAGEGVRISRPVRTWPSRNPDPPSFIITNITLDSVEVEWKPSNHSVWRMPGSSFFVNYSLTEYTESAAIYLPNTRLVISGLLEGSSYQVVGVSKDGSRTSSSEPKSVTTMSSENVSHLNQESLRNAAWFVAVLCAVAIALVTILITCCCEERRGGNYAVRRKVGGHVSFDASSQSNEFRRGSRSKWESCLCGVRRPSVVVFRQLIRKRCLPFLGDGDRPPAGERRGAAIP</sequence>
<evidence type="ECO:0000313" key="7">
    <source>
        <dbReference type="EMBL" id="VDP03543.1"/>
    </source>
</evidence>
<dbReference type="SUPFAM" id="SSF48726">
    <property type="entry name" value="Immunoglobulin"/>
    <property type="match status" value="3"/>
</dbReference>
<dbReference type="Proteomes" id="UP000050761">
    <property type="component" value="Unassembled WGS sequence"/>
</dbReference>
<feature type="domain" description="Fibronectin type-III" evidence="6">
    <location>
        <begin position="630"/>
        <end position="725"/>
    </location>
</feature>
<protein>
    <submittedName>
        <fullName evidence="9">Neuroglian</fullName>
    </submittedName>
</protein>
<dbReference type="GO" id="GO:0005886">
    <property type="term" value="C:plasma membrane"/>
    <property type="evidence" value="ECO:0007669"/>
    <property type="project" value="TreeGrafter"/>
</dbReference>
<dbReference type="PANTHER" id="PTHR44170:SF6">
    <property type="entry name" value="CONTACTIN"/>
    <property type="match status" value="1"/>
</dbReference>
<evidence type="ECO:0000256" key="1">
    <source>
        <dbReference type="ARBA" id="ARBA00022737"/>
    </source>
</evidence>
<keyword evidence="4" id="KW-1133">Transmembrane helix</keyword>
<dbReference type="CDD" id="cd00063">
    <property type="entry name" value="FN3"/>
    <property type="match status" value="5"/>
</dbReference>
<dbReference type="AlphaFoldDB" id="A0A183G2V6"/>
<accession>A0A3P8E4Q6</accession>
<evidence type="ECO:0000256" key="4">
    <source>
        <dbReference type="SAM" id="Phobius"/>
    </source>
</evidence>
<dbReference type="Pfam" id="PF07679">
    <property type="entry name" value="I-set"/>
    <property type="match status" value="2"/>
</dbReference>
<evidence type="ECO:0000313" key="8">
    <source>
        <dbReference type="Proteomes" id="UP000050761"/>
    </source>
</evidence>
<dbReference type="SMART" id="SM00408">
    <property type="entry name" value="IGc2"/>
    <property type="match status" value="3"/>
</dbReference>
<evidence type="ECO:0000313" key="9">
    <source>
        <dbReference type="WBParaSite" id="HPBE_0001567701-mRNA-1"/>
    </source>
</evidence>
<dbReference type="PROSITE" id="PS50835">
    <property type="entry name" value="IG_LIKE"/>
    <property type="match status" value="3"/>
</dbReference>